<feature type="region of interest" description="Disordered" evidence="4">
    <location>
        <begin position="1"/>
        <end position="53"/>
    </location>
</feature>
<feature type="region of interest" description="Disordered" evidence="4">
    <location>
        <begin position="630"/>
        <end position="673"/>
    </location>
</feature>
<feature type="region of interest" description="Disordered" evidence="4">
    <location>
        <begin position="217"/>
        <end position="296"/>
    </location>
</feature>
<dbReference type="PANTHER" id="PTHR45641:SF19">
    <property type="entry name" value="NEPHROCYSTIN-3"/>
    <property type="match status" value="1"/>
</dbReference>
<keyword evidence="2 3" id="KW-0802">TPR repeat</keyword>
<dbReference type="PROSITE" id="PS50005">
    <property type="entry name" value="TPR"/>
    <property type="match status" value="3"/>
</dbReference>
<accession>A0ABD3N9T0</accession>
<sequence length="1786" mass="198044">MPPLHHSSSEQAMAMSPTRTPSLINAGWSSEHAAEDTDATSTATPPAPAARPQNFQMSASNARHTFHATSLSFAYNDEEDFIIDTHNNEEYFPRSLSQPNLMRTNLTNKPTRGNLTRNPSTGSLVSIEVLQELVMMDRSARSIVSHGSSGFKSSRASKCSNCSSRQGSVGKRSFSSEGDAQEDMDDRGWRARVLQLKQFAIMDGLFGKSDERESLRWNPFSSITPGSRRDEAGPIRRSLPGSRCNYDSDTKCSDGDDRNSGPFGKTAQGEYEEPSLFRRRDKDDISNLSPHSDGLIYKQPRLEVRVQRRASDPPTSPTLSIRTTISNTSHVDEDLGKLQGSAGTSSNNVCDMEKSPLLTSSVELTMTQGMPQRIEPQLPSIKRDTRANQPYSSSMKENCSDGITLTKTGLRSLISNEEQQRQSLKDEESANLKNLLLGLYNELNAQKVDDDDDEPADITLMNDFAKAARRKSFQKSLSESFQSGDFDYQFSDDVSSEAISTNDGVDDVERDQQDINEATENKRPSQTSSRRQSFESYKQRNSARMRRRPTVESEKSETGKSAVSSLDSLASPTLAAASPPCHLTRSQFTNMAVAPLPIKRENSIGSLSSLGTESIDRDGIKAEDFLRKHSNEHSANAQKSQQPNPNVNAQQPSENIATDGQEPDEKGGWVSGDQSSITMGTFFTQLQKTLTQGYQGSENRSATREAFDSTRRRSGASSVTLGTFLNGLQTFDEDCSVAESNLEEDQVTGLNDMCDFDSGLASYLIAMRLGHFDCHDNVIGNIDTDEDDDCQLAAKAYMGLGFAAQITGENESAIGWYMKSLQLWETEIGAEHPSLACLHYTIGVVLSQERNELEASVHFNNAIGLLKANEDVDETIRASILFTEGMILSVLGEASRAIECLKKGLLLCQTFDLNHATVMYEMGTLLAQQGELEHAINCYKHSLSIRERSIGNSFTLMQTHYSLGVTLAEDGSPMSKDYAMIHLQEALKLCGETHIQSPTIIHALGVLSEKKGDYHAAANWFYKELNVIKSLFGEDDERVGMCSCDVGSSFYRIGKYELANALFEQALRILLQVTEDEESLEVADLLYKIASCHESLAHRMHTFQALGVFEEVKQLRLSHLGMESSLVIQTMLRIGNIQLARGEAHLALNCFNEIVGIGYASDSINGIAIANAFYGKGCAQFCLFQLSDAMKSLNESLNWKLAALGEDNSGLACIFYQMAHVHLEQSEKEDAILCFEEYSRLLKLENHRNLQDNAEICYTAGIMSKLKGELDNALAYYNQALAMFQALFGNQQHHEKLANIHFDVGCIYASKGDNKESLRQLHLCLAMRKRLLGSHVDVATVLFEIATILQKEDMTKPAIMCLEESDSIWQAKLGCSEKLVSVCHESGKLWKTLLQYEEAEGSYEKALELAITLHGRNHISVATILSDLGELLREIGEYDQALFCYDESLGAFTQLFGPEDLKVATVWYCKGVALLFQSRFDEALDCLERSLALRQEKSGGLDNDVADTLNTIGFLHLRKGNIDGEEAFGPLTKALEIRRSLNNKAKVVSSLQNLASLYKKRKDFDLCLECHSEILAVRQEEFGTNDEKVAEAWMNLGNIQTTAGRLVEATISYEEALRIRTLISGYNDISVAHVLLKLGLLSSRQNNYENAKLLFEEYIRLRAEEEDNSPPDQEMAQALTLLGDIQSDTGEKSKAQINWLSAIEIYLSLGYSEEHPKVANLKSRQKNAAAWFSASTMNLHTRDMSDWSSVVDAPLSLFNRLTSINSRSTALPPSRSDNVGVNESTR</sequence>
<dbReference type="EMBL" id="JALLPJ020001295">
    <property type="protein sequence ID" value="KAL3771036.1"/>
    <property type="molecule type" value="Genomic_DNA"/>
</dbReference>
<evidence type="ECO:0000256" key="3">
    <source>
        <dbReference type="PROSITE-ProRule" id="PRU00339"/>
    </source>
</evidence>
<dbReference type="PANTHER" id="PTHR45641">
    <property type="entry name" value="TETRATRICOPEPTIDE REPEAT PROTEIN (AFU_ORTHOLOGUE AFUA_6G03870)"/>
    <property type="match status" value="1"/>
</dbReference>
<feature type="compositionally biased region" description="Polar residues" evidence="4">
    <location>
        <begin position="317"/>
        <end position="329"/>
    </location>
</feature>
<feature type="region of interest" description="Disordered" evidence="4">
    <location>
        <begin position="100"/>
        <end position="120"/>
    </location>
</feature>
<feature type="compositionally biased region" description="Basic and acidic residues" evidence="4">
    <location>
        <begin position="549"/>
        <end position="558"/>
    </location>
</feature>
<feature type="compositionally biased region" description="Low complexity" evidence="4">
    <location>
        <begin position="152"/>
        <end position="165"/>
    </location>
</feature>
<keyword evidence="1" id="KW-0677">Repeat</keyword>
<comment type="caution">
    <text evidence="5">The sequence shown here is derived from an EMBL/GenBank/DDBJ whole genome shotgun (WGS) entry which is preliminary data.</text>
</comment>
<feature type="repeat" description="TPR" evidence="3">
    <location>
        <begin position="916"/>
        <end position="949"/>
    </location>
</feature>
<dbReference type="SUPFAM" id="SSF48452">
    <property type="entry name" value="TPR-like"/>
    <property type="match status" value="3"/>
</dbReference>
<proteinExistence type="predicted"/>
<feature type="region of interest" description="Disordered" evidence="4">
    <location>
        <begin position="146"/>
        <end position="186"/>
    </location>
</feature>
<feature type="compositionally biased region" description="Basic and acidic residues" evidence="4">
    <location>
        <begin position="275"/>
        <end position="285"/>
    </location>
</feature>
<keyword evidence="6" id="KW-1185">Reference proteome</keyword>
<feature type="compositionally biased region" description="Basic and acidic residues" evidence="4">
    <location>
        <begin position="701"/>
        <end position="711"/>
    </location>
</feature>
<feature type="region of interest" description="Disordered" evidence="4">
    <location>
        <begin position="515"/>
        <end position="566"/>
    </location>
</feature>
<name>A0ABD3N9T0_9STRA</name>
<reference evidence="5 6" key="1">
    <citation type="submission" date="2024-10" db="EMBL/GenBank/DDBJ databases">
        <title>Updated reference genomes for cyclostephanoid diatoms.</title>
        <authorList>
            <person name="Roberts W.R."/>
            <person name="Alverson A.J."/>
        </authorList>
    </citation>
    <scope>NUCLEOTIDE SEQUENCE [LARGE SCALE GENOMIC DNA]</scope>
    <source>
        <strain evidence="5 6">AJA010-31</strain>
    </source>
</reference>
<evidence type="ECO:0000313" key="6">
    <source>
        <dbReference type="Proteomes" id="UP001530400"/>
    </source>
</evidence>
<evidence type="ECO:0000256" key="1">
    <source>
        <dbReference type="ARBA" id="ARBA00022737"/>
    </source>
</evidence>
<feature type="compositionally biased region" description="Low complexity" evidence="4">
    <location>
        <begin position="641"/>
        <end position="652"/>
    </location>
</feature>
<feature type="repeat" description="TPR" evidence="3">
    <location>
        <begin position="1632"/>
        <end position="1665"/>
    </location>
</feature>
<organism evidence="5 6">
    <name type="scientific">Cyclotella atomus</name>
    <dbReference type="NCBI Taxonomy" id="382360"/>
    <lineage>
        <taxon>Eukaryota</taxon>
        <taxon>Sar</taxon>
        <taxon>Stramenopiles</taxon>
        <taxon>Ochrophyta</taxon>
        <taxon>Bacillariophyta</taxon>
        <taxon>Coscinodiscophyceae</taxon>
        <taxon>Thalassiosirophycidae</taxon>
        <taxon>Stephanodiscales</taxon>
        <taxon>Stephanodiscaceae</taxon>
        <taxon>Cyclotella</taxon>
    </lineage>
</organism>
<dbReference type="Pfam" id="PF13374">
    <property type="entry name" value="TPR_10"/>
    <property type="match status" value="2"/>
</dbReference>
<feature type="region of interest" description="Disordered" evidence="4">
    <location>
        <begin position="308"/>
        <end position="352"/>
    </location>
</feature>
<feature type="repeat" description="TPR" evidence="3">
    <location>
        <begin position="1464"/>
        <end position="1497"/>
    </location>
</feature>
<dbReference type="Gene3D" id="1.25.40.10">
    <property type="entry name" value="Tetratricopeptide repeat domain"/>
    <property type="match status" value="5"/>
</dbReference>
<dbReference type="Pfam" id="PF13424">
    <property type="entry name" value="TPR_12"/>
    <property type="match status" value="5"/>
</dbReference>
<feature type="region of interest" description="Disordered" evidence="4">
    <location>
        <begin position="690"/>
        <end position="714"/>
    </location>
</feature>
<dbReference type="SMART" id="SM00028">
    <property type="entry name" value="TPR"/>
    <property type="match status" value="18"/>
</dbReference>
<protein>
    <submittedName>
        <fullName evidence="5">Uncharacterized protein</fullName>
    </submittedName>
</protein>
<dbReference type="Proteomes" id="UP001530400">
    <property type="component" value="Unassembled WGS sequence"/>
</dbReference>
<evidence type="ECO:0000313" key="5">
    <source>
        <dbReference type="EMBL" id="KAL3771036.1"/>
    </source>
</evidence>
<evidence type="ECO:0000256" key="4">
    <source>
        <dbReference type="SAM" id="MobiDB-lite"/>
    </source>
</evidence>
<feature type="compositionally biased region" description="Basic and acidic residues" evidence="4">
    <location>
        <begin position="246"/>
        <end position="259"/>
    </location>
</feature>
<evidence type="ECO:0000256" key="2">
    <source>
        <dbReference type="ARBA" id="ARBA00022803"/>
    </source>
</evidence>
<dbReference type="InterPro" id="IPR011990">
    <property type="entry name" value="TPR-like_helical_dom_sf"/>
</dbReference>
<gene>
    <name evidence="5" type="ORF">ACHAWO_013214</name>
</gene>
<feature type="compositionally biased region" description="Polar residues" evidence="4">
    <location>
        <begin position="524"/>
        <end position="540"/>
    </location>
</feature>
<dbReference type="SUPFAM" id="SSF81901">
    <property type="entry name" value="HCP-like"/>
    <property type="match status" value="1"/>
</dbReference>
<dbReference type="InterPro" id="IPR019734">
    <property type="entry name" value="TPR_rpt"/>
</dbReference>